<dbReference type="PROSITE" id="PS51257">
    <property type="entry name" value="PROKAR_LIPOPROTEIN"/>
    <property type="match status" value="1"/>
</dbReference>
<evidence type="ECO:0000256" key="7">
    <source>
        <dbReference type="ARBA" id="ARBA00023180"/>
    </source>
</evidence>
<evidence type="ECO:0000256" key="4">
    <source>
        <dbReference type="ARBA" id="ARBA00022729"/>
    </source>
</evidence>
<dbReference type="InterPro" id="IPR010720">
    <property type="entry name" value="Alpha-L-AF_C"/>
</dbReference>
<protein>
    <recommendedName>
        <fullName evidence="3">non-reducing end alpha-L-arabinofuranosidase</fullName>
        <ecNumber evidence="3">3.2.1.55</ecNumber>
    </recommendedName>
</protein>
<dbReference type="EC" id="3.2.1.55" evidence="3"/>
<comment type="similarity">
    <text evidence="2">Belongs to the glycosyl hydrolase 51 family.</text>
</comment>
<dbReference type="SUPFAM" id="SSF51011">
    <property type="entry name" value="Glycosyl hydrolase domain"/>
    <property type="match status" value="1"/>
</dbReference>
<dbReference type="RefSeq" id="WP_119323986.1">
    <property type="nucleotide sequence ID" value="NZ_AP025739.1"/>
</dbReference>
<dbReference type="SUPFAM" id="SSF49785">
    <property type="entry name" value="Galactose-binding domain-like"/>
    <property type="match status" value="1"/>
</dbReference>
<comment type="catalytic activity">
    <reaction evidence="1">
        <text>Hydrolysis of terminal non-reducing alpha-L-arabinofuranoside residues in alpha-L-arabinosides.</text>
        <dbReference type="EC" id="3.2.1.55"/>
    </reaction>
</comment>
<dbReference type="PANTHER" id="PTHR31776">
    <property type="entry name" value="ALPHA-L-ARABINOFURANOSIDASE 1"/>
    <property type="match status" value="1"/>
</dbReference>
<keyword evidence="7" id="KW-0325">Glycoprotein</keyword>
<dbReference type="Pfam" id="PF13385">
    <property type="entry name" value="Laminin_G_3"/>
    <property type="match status" value="1"/>
</dbReference>
<dbReference type="Gene3D" id="2.60.120.200">
    <property type="match status" value="1"/>
</dbReference>
<gene>
    <name evidence="8" type="ORF">CCAX7_005780</name>
</gene>
<evidence type="ECO:0000256" key="1">
    <source>
        <dbReference type="ARBA" id="ARBA00001462"/>
    </source>
</evidence>
<dbReference type="InterPro" id="IPR003305">
    <property type="entry name" value="CenC_carb-bd"/>
</dbReference>
<dbReference type="Pfam" id="PF22848">
    <property type="entry name" value="ASD1_dom"/>
    <property type="match status" value="1"/>
</dbReference>
<dbReference type="KEGG" id="ccot:CCAX7_005780"/>
<dbReference type="InterPro" id="IPR013320">
    <property type="entry name" value="ConA-like_dom_sf"/>
</dbReference>
<keyword evidence="4" id="KW-0732">Signal</keyword>
<keyword evidence="5" id="KW-0378">Hydrolase</keyword>
<dbReference type="InterPro" id="IPR051563">
    <property type="entry name" value="Glycosyl_Hydrolase_51"/>
</dbReference>
<accession>A0A402D351</accession>
<dbReference type="InterPro" id="IPR008979">
    <property type="entry name" value="Galactose-bd-like_sf"/>
</dbReference>
<dbReference type="Pfam" id="PF06964">
    <property type="entry name" value="Alpha-L-AF_C"/>
    <property type="match status" value="1"/>
</dbReference>
<dbReference type="SMART" id="SM00813">
    <property type="entry name" value="Alpha-L-AF_C"/>
    <property type="match status" value="1"/>
</dbReference>
<name>A0A402D351_9BACT</name>
<dbReference type="Gene3D" id="2.60.40.1180">
    <property type="entry name" value="Golgi alpha-mannosidase II"/>
    <property type="match status" value="1"/>
</dbReference>
<keyword evidence="6" id="KW-1015">Disulfide bond</keyword>
<dbReference type="InterPro" id="IPR006558">
    <property type="entry name" value="LamG-like"/>
</dbReference>
<sequence>MISKRFNISRSLAAAAVFISACGVAAPQARAAEAAAGYWPLDEGTGTTTADAGGQGATGTLMDGAGWATDAKVGKSALALGGHGSVDVANSVIDTSQSFTVSAWVKLKTVGGFQTFVSIDGDKISGFFLQLRSSGNFGFTHYEADNPDSRSAIAGALAQTEPNVWYHLIGVYDADAKQIKLYVNGVLQDTAPLDKSWRAQGHLEIGRGKYNGASVDFSDAEIDDVRVAQGVHVDPAVLASVKEDTPSLPATMTIDFTQNGPKVSPLMYGLMIEDISHSIDGGLYAELIRNRALKDDGNKPVYWDAYPSSSFASIAVDTRQPVPNTALTSSLRLDASSAGGGIANEGYWGIPVAPSTKYRASFYAKSDGKYSAPLTVSIQSNDGAATFATATVAGVTGDWKKYTVTLTTDKSAPKSQNNKFVIAAGASGALWFTQVSLFPPTFHDRPNGTRVDLMKHLDAIHPAFLRMPGGNYLEGNTIAERFDWKKTIGPIEQRPGHQDPWGYRSNDGFGLMEYLEWCDDLKMEPLLAVFAGFALGHEHVSTAAEVQPYVQDALDEIEYLIGGPDTQWGAERVKDGHPKPFSLHYVEIGNEDFFDNSGSYEVRYAAFHDAIKAKYPQLLLIATRSDVKSRKPDVIDDHYYQSARSFEADWRHYDKSDRTAPKVFVGEYASQEGVPTPNLKAALGDAAFMAGFERNADVVQIASYAPLLVNVNPGASQWGTNLIGFDALNSYVSPAYYTQQLFSLYHGDTVVPATVEHGGALSYVVSKVSKMGVVYVKVVNPMASPITTTITLNGAKSIATKGSAIVLTSANDTDTNTISEPKKVVPVTSPLKSVGKTFQYTFAGNSLTVLTLSVK</sequence>
<dbReference type="InterPro" id="IPR017853">
    <property type="entry name" value="GH"/>
</dbReference>
<dbReference type="SUPFAM" id="SSF49899">
    <property type="entry name" value="Concanavalin A-like lectins/glucanases"/>
    <property type="match status" value="1"/>
</dbReference>
<dbReference type="Proteomes" id="UP000287394">
    <property type="component" value="Chromosome"/>
</dbReference>
<dbReference type="GO" id="GO:0046556">
    <property type="term" value="F:alpha-L-arabinofuranosidase activity"/>
    <property type="evidence" value="ECO:0007669"/>
    <property type="project" value="UniProtKB-EC"/>
</dbReference>
<keyword evidence="9" id="KW-1185">Reference proteome</keyword>
<evidence type="ECO:0000256" key="3">
    <source>
        <dbReference type="ARBA" id="ARBA00012670"/>
    </source>
</evidence>
<proteinExistence type="inferred from homology"/>
<dbReference type="GO" id="GO:0046373">
    <property type="term" value="P:L-arabinose metabolic process"/>
    <property type="evidence" value="ECO:0007669"/>
    <property type="project" value="InterPro"/>
</dbReference>
<dbReference type="InterPro" id="IPR013780">
    <property type="entry name" value="Glyco_hydro_b"/>
</dbReference>
<dbReference type="PANTHER" id="PTHR31776:SF0">
    <property type="entry name" value="ALPHA-L-ARABINOFURANOSIDASE 1"/>
    <property type="match status" value="1"/>
</dbReference>
<dbReference type="AlphaFoldDB" id="A0A402D351"/>
<dbReference type="EMBL" id="AP025739">
    <property type="protein sequence ID" value="BDI28527.1"/>
    <property type="molecule type" value="Genomic_DNA"/>
</dbReference>
<evidence type="ECO:0000256" key="2">
    <source>
        <dbReference type="ARBA" id="ARBA00007186"/>
    </source>
</evidence>
<evidence type="ECO:0000256" key="6">
    <source>
        <dbReference type="ARBA" id="ARBA00023157"/>
    </source>
</evidence>
<reference evidence="8 9" key="1">
    <citation type="journal article" date="2019" name="Int. J. Syst. Evol. Microbiol.">
        <title>Capsulimonas corticalis gen. nov., sp. nov., an aerobic capsulated bacterium, of a novel bacterial order, Capsulimonadales ord. nov., of the class Armatimonadia of the phylum Armatimonadetes.</title>
        <authorList>
            <person name="Li J."/>
            <person name="Kudo C."/>
            <person name="Tonouchi A."/>
        </authorList>
    </citation>
    <scope>NUCLEOTIDE SEQUENCE [LARGE SCALE GENOMIC DNA]</scope>
    <source>
        <strain evidence="8 9">AX-7</strain>
    </source>
</reference>
<evidence type="ECO:0000313" key="9">
    <source>
        <dbReference type="Proteomes" id="UP000287394"/>
    </source>
</evidence>
<dbReference type="SMART" id="SM00560">
    <property type="entry name" value="LamGL"/>
    <property type="match status" value="1"/>
</dbReference>
<dbReference type="InterPro" id="IPR055235">
    <property type="entry name" value="ASD1_cat"/>
</dbReference>
<evidence type="ECO:0000256" key="5">
    <source>
        <dbReference type="ARBA" id="ARBA00022801"/>
    </source>
</evidence>
<dbReference type="Gene3D" id="2.60.120.260">
    <property type="entry name" value="Galactose-binding domain-like"/>
    <property type="match status" value="1"/>
</dbReference>
<dbReference type="Gene3D" id="3.20.20.80">
    <property type="entry name" value="Glycosidases"/>
    <property type="match status" value="1"/>
</dbReference>
<evidence type="ECO:0000313" key="8">
    <source>
        <dbReference type="EMBL" id="BDI28527.1"/>
    </source>
</evidence>
<dbReference type="Pfam" id="PF02018">
    <property type="entry name" value="CBM_4_9"/>
    <property type="match status" value="1"/>
</dbReference>
<dbReference type="SUPFAM" id="SSF51445">
    <property type="entry name" value="(Trans)glycosidases"/>
    <property type="match status" value="1"/>
</dbReference>
<organism evidence="8 9">
    <name type="scientific">Capsulimonas corticalis</name>
    <dbReference type="NCBI Taxonomy" id="2219043"/>
    <lineage>
        <taxon>Bacteria</taxon>
        <taxon>Bacillati</taxon>
        <taxon>Armatimonadota</taxon>
        <taxon>Armatimonadia</taxon>
        <taxon>Capsulimonadales</taxon>
        <taxon>Capsulimonadaceae</taxon>
        <taxon>Capsulimonas</taxon>
    </lineage>
</organism>
<dbReference type="OrthoDB" id="9758923at2"/>